<gene>
    <name evidence="5" type="ORF">DESUT3_34870</name>
</gene>
<dbReference type="Gene3D" id="3.20.110.10">
    <property type="entry name" value="Glycoside hydrolase 38, N terminal domain"/>
    <property type="match status" value="1"/>
</dbReference>
<dbReference type="EMBL" id="AP024355">
    <property type="protein sequence ID" value="BCR06418.1"/>
    <property type="molecule type" value="Genomic_DNA"/>
</dbReference>
<proteinExistence type="inferred from homology"/>
<dbReference type="CDD" id="cd10796">
    <property type="entry name" value="GH57N_APU"/>
    <property type="match status" value="1"/>
</dbReference>
<evidence type="ECO:0000259" key="4">
    <source>
        <dbReference type="Pfam" id="PF03065"/>
    </source>
</evidence>
<keyword evidence="6" id="KW-1185">Reference proteome</keyword>
<dbReference type="RefSeq" id="WP_221249797.1">
    <property type="nucleotide sequence ID" value="NZ_AP024355.1"/>
</dbReference>
<evidence type="ECO:0000256" key="1">
    <source>
        <dbReference type="ARBA" id="ARBA00006821"/>
    </source>
</evidence>
<sequence length="707" mass="79183">MKPLKVAILWHMHQPDYRDPVSGRTLLPWTYLHAVKDYAEMLRTAEQVKGARMTFNLVPTMLEQLERYARGEAQDLWLESAARDPAHMSHEEREFILAQFFSVHSERHILPYPRYRELARRRDTLGSQAAQGFSDQDLRDLQVWFLLAWSGHHLRQEEQHVAYLHDKGEKFSETDKARLIALYDRVVAGVAERYRQLEAAGTIEISVTPYAHPILPLLCGTDTAARATPGIQLPATAFRHAEDGRLQVRLGLDFVSAQLGERARGMWPAEGAVSEEGLRIMREEGALWAASDEGILAKSLPGGLGDRRRLYRPYSFEGLPLLFRDRDLSDRIGFVYAHWDPQRAAADLLGQLRRIAEAVPGGVVPLILDGENCWERYQDNGHPFLSALYRGLLEDRALEMTTISEAIAASEPVAIERIAPGSWINSDFTIWIGHPEENTAWEWLERGRRDVFGKSTLRQAIAEAGGDIPETVMHLLRAEGSDWFWWFGDDHVSAQADIFDRLFRRHLEALYMEAGLAVPQHLHQAIKPPLKPGAVHEPTALFTPTIDGRITDYFEWLAAGFADLSAGGAMHAAHGEFEMLHYGYDEQNLYLRLDPKEELQGLIGPGGRLEVRLAAGAVFRATLHPGAASLPIFAEGSAGAVGEGRCACRRIVEAAIPLAILELQAGQSFTLSFHLVTDGSESARWPAEGPLKLVYRGSPLGIDDWYV</sequence>
<name>A0ABN6E287_9BACT</name>
<dbReference type="InterPro" id="IPR011330">
    <property type="entry name" value="Glyco_hydro/deAcase_b/a-brl"/>
</dbReference>
<feature type="domain" description="Glycoside hydrolase family 57 N-terminal" evidence="4">
    <location>
        <begin position="7"/>
        <end position="415"/>
    </location>
</feature>
<keyword evidence="2 3" id="KW-0119">Carbohydrate metabolism</keyword>
<dbReference type="InterPro" id="IPR027291">
    <property type="entry name" value="Glyco_hydro_38_N_sf"/>
</dbReference>
<dbReference type="InterPro" id="IPR052046">
    <property type="entry name" value="GH57_Enzymes"/>
</dbReference>
<comment type="similarity">
    <text evidence="1 3">Belongs to the glycosyl hydrolase 57 family.</text>
</comment>
<dbReference type="InterPro" id="IPR004300">
    <property type="entry name" value="Glyco_hydro_57_N"/>
</dbReference>
<keyword evidence="5" id="KW-0378">Hydrolase</keyword>
<reference evidence="5 6" key="2">
    <citation type="journal article" date="2021" name="Int. J. Syst. Evol. Microbiol.">
        <title>Isolation and Polyphasic Characterization of Desulfuromonas versatilis sp. Nov., an Electrogenic Bacteria Capable of Versatile Metabolism Isolated from a Graphene Oxide-Reducing Enrichment Culture.</title>
        <authorList>
            <person name="Xie L."/>
            <person name="Yoshida N."/>
            <person name="Ishii S."/>
            <person name="Meng L."/>
        </authorList>
    </citation>
    <scope>NUCLEOTIDE SEQUENCE [LARGE SCALE GENOMIC DNA]</scope>
    <source>
        <strain evidence="5 6">NIT-T3</strain>
    </source>
</reference>
<reference evidence="5 6" key="1">
    <citation type="journal article" date="2016" name="C (Basel)">
        <title>Selective Growth of and Electricity Production by Marine Exoelectrogenic Bacteria in Self-Aggregated Hydrogel of Microbially Reduced Graphene Oxide.</title>
        <authorList>
            <person name="Yoshida N."/>
            <person name="Goto Y."/>
            <person name="Miyata Y."/>
        </authorList>
    </citation>
    <scope>NUCLEOTIDE SEQUENCE [LARGE SCALE GENOMIC DNA]</scope>
    <source>
        <strain evidence="5 6">NIT-T3</strain>
    </source>
</reference>
<dbReference type="PANTHER" id="PTHR36306">
    <property type="entry name" value="ALPHA-AMYLASE-RELATED-RELATED"/>
    <property type="match status" value="1"/>
</dbReference>
<dbReference type="PANTHER" id="PTHR36306:SF1">
    <property type="entry name" value="ALPHA-AMYLASE-RELATED"/>
    <property type="match status" value="1"/>
</dbReference>
<protein>
    <submittedName>
        <fullName evidence="5">Glycoside hydrolase</fullName>
    </submittedName>
</protein>
<dbReference type="Pfam" id="PF03065">
    <property type="entry name" value="Glyco_hydro_57"/>
    <property type="match status" value="1"/>
</dbReference>
<dbReference type="Proteomes" id="UP001319827">
    <property type="component" value="Chromosome"/>
</dbReference>
<accession>A0ABN6E287</accession>
<organism evidence="5 6">
    <name type="scientific">Desulfuromonas versatilis</name>
    <dbReference type="NCBI Taxonomy" id="2802975"/>
    <lineage>
        <taxon>Bacteria</taxon>
        <taxon>Pseudomonadati</taxon>
        <taxon>Thermodesulfobacteriota</taxon>
        <taxon>Desulfuromonadia</taxon>
        <taxon>Desulfuromonadales</taxon>
        <taxon>Desulfuromonadaceae</taxon>
        <taxon>Desulfuromonas</taxon>
    </lineage>
</organism>
<dbReference type="SUPFAM" id="SSF88713">
    <property type="entry name" value="Glycoside hydrolase/deacetylase"/>
    <property type="match status" value="1"/>
</dbReference>
<evidence type="ECO:0000313" key="6">
    <source>
        <dbReference type="Proteomes" id="UP001319827"/>
    </source>
</evidence>
<evidence type="ECO:0000256" key="3">
    <source>
        <dbReference type="RuleBase" id="RU361196"/>
    </source>
</evidence>
<evidence type="ECO:0000313" key="5">
    <source>
        <dbReference type="EMBL" id="BCR06418.1"/>
    </source>
</evidence>
<dbReference type="GO" id="GO:0016787">
    <property type="term" value="F:hydrolase activity"/>
    <property type="evidence" value="ECO:0007669"/>
    <property type="project" value="UniProtKB-KW"/>
</dbReference>
<evidence type="ECO:0000256" key="2">
    <source>
        <dbReference type="ARBA" id="ARBA00023277"/>
    </source>
</evidence>